<protein>
    <submittedName>
        <fullName evidence="1">Uncharacterized protein</fullName>
    </submittedName>
</protein>
<dbReference type="RefSeq" id="WP_079825250.1">
    <property type="nucleotide sequence ID" value="NZ_KP763470.1"/>
</dbReference>
<accession>A0A0D3RJS5</accession>
<reference evidence="1" key="1">
    <citation type="journal article" date="2015" name="FEMS Microbiol. Lett.">
        <title>Characterisation of a large novel phage-like plasmid in Salmonella enterica serovar Typhimurium.</title>
        <authorList>
            <person name="Octavia S."/>
            <person name="Sara J."/>
            <person name="Lan R."/>
        </authorList>
    </citation>
    <scope>NUCLEOTIDE SEQUENCE</scope>
    <source>
        <strain evidence="1">L946</strain>
        <plasmid evidence="1">pSTM_Phi</plasmid>
    </source>
</reference>
<dbReference type="AlphaFoldDB" id="A0A0D3RJS5"/>
<keyword evidence="1" id="KW-0614">Plasmid</keyword>
<name>A0A0D3RJS5_SALTM</name>
<evidence type="ECO:0000313" key="1">
    <source>
        <dbReference type="EMBL" id="AJS09842.1"/>
    </source>
</evidence>
<geneLocation type="plasmid" evidence="1">
    <name>pSTM_Phi</name>
</geneLocation>
<proteinExistence type="predicted"/>
<sequence>MAQIDTYRSGEAVSLSFSFNILNIQSATYTVKDSEGSILISDEPIEITEGQMSIPVVVSAECNHLSEKERDLRHVIVKATASGLTHEERKMYVLLNNFELSIPGQSFATVADAQMQAIDMLNGDTLLADGEGLMRKRLIEATRRVKTLPFSIRKILRIDFDRYDRPQDMLNVYDIPWGDDGVYRHDLVDWERMTQERFDELPDYFKEALMLAVVNEACEIANGNDVAAAREDGILSESIGETTNMYRTGKAANVRVARSTWRLLTSYINNRMIVRRA</sequence>
<organism evidence="1">
    <name type="scientific">Salmonella typhimurium</name>
    <dbReference type="NCBI Taxonomy" id="90371"/>
    <lineage>
        <taxon>Bacteria</taxon>
        <taxon>Pseudomonadati</taxon>
        <taxon>Pseudomonadota</taxon>
        <taxon>Gammaproteobacteria</taxon>
        <taxon>Enterobacterales</taxon>
        <taxon>Enterobacteriaceae</taxon>
        <taxon>Salmonella</taxon>
    </lineage>
</organism>
<dbReference type="EMBL" id="KP763470">
    <property type="protein sequence ID" value="AJS09842.1"/>
    <property type="molecule type" value="Genomic_DNA"/>
</dbReference>